<accession>A0ABM9RX48</accession>
<proteinExistence type="predicted"/>
<organism evidence="3 4">
    <name type="scientific">Yersinia enterocolitica</name>
    <dbReference type="NCBI Taxonomy" id="630"/>
    <lineage>
        <taxon>Bacteria</taxon>
        <taxon>Pseudomonadati</taxon>
        <taxon>Pseudomonadota</taxon>
        <taxon>Gammaproteobacteria</taxon>
        <taxon>Enterobacterales</taxon>
        <taxon>Yersiniaceae</taxon>
        <taxon>Yersinia</taxon>
    </lineage>
</organism>
<evidence type="ECO:0000313" key="3">
    <source>
        <dbReference type="EMBL" id="CND45620.1"/>
    </source>
</evidence>
<sequence length="48" mass="5471">MQNSSNPKPASPPEGQAWYQLTVEESLQQLNSREEGLSQQEAEKRLKQ</sequence>
<dbReference type="Proteomes" id="UP000041601">
    <property type="component" value="Unassembled WGS sequence"/>
</dbReference>
<evidence type="ECO:0000259" key="2">
    <source>
        <dbReference type="Pfam" id="PF00690"/>
    </source>
</evidence>
<dbReference type="Pfam" id="PF00690">
    <property type="entry name" value="Cation_ATPase_N"/>
    <property type="match status" value="1"/>
</dbReference>
<feature type="domain" description="Cation-transporting P-type ATPase N-terminal" evidence="2">
    <location>
        <begin position="18"/>
        <end position="48"/>
    </location>
</feature>
<reference evidence="3 4" key="1">
    <citation type="submission" date="2015-03" db="EMBL/GenBank/DDBJ databases">
        <authorList>
            <consortium name="Pathogen Informatics"/>
            <person name="Murphy D."/>
        </authorList>
    </citation>
    <scope>NUCLEOTIDE SEQUENCE [LARGE SCALE GENOMIC DNA]</scope>
    <source>
        <strain evidence="3 4">IP05342</strain>
    </source>
</reference>
<gene>
    <name evidence="3" type="ORF">ERS137959_01215</name>
</gene>
<comment type="caution">
    <text evidence="3">The sequence shown here is derived from an EMBL/GenBank/DDBJ whole genome shotgun (WGS) entry which is preliminary data.</text>
</comment>
<keyword evidence="4" id="KW-1185">Reference proteome</keyword>
<protein>
    <submittedName>
        <fullName evidence="3">Cation-transporting P-type ATPase</fullName>
    </submittedName>
</protein>
<feature type="region of interest" description="Disordered" evidence="1">
    <location>
        <begin position="29"/>
        <end position="48"/>
    </location>
</feature>
<feature type="compositionally biased region" description="Basic and acidic residues" evidence="1">
    <location>
        <begin position="32"/>
        <end position="48"/>
    </location>
</feature>
<evidence type="ECO:0000313" key="4">
    <source>
        <dbReference type="Proteomes" id="UP000041601"/>
    </source>
</evidence>
<evidence type="ECO:0000256" key="1">
    <source>
        <dbReference type="SAM" id="MobiDB-lite"/>
    </source>
</evidence>
<name>A0ABM9RX48_YEREN</name>
<dbReference type="EMBL" id="CPXJ01000012">
    <property type="protein sequence ID" value="CND45620.1"/>
    <property type="molecule type" value="Genomic_DNA"/>
</dbReference>
<dbReference type="InterPro" id="IPR004014">
    <property type="entry name" value="ATPase_P-typ_cation-transptr_N"/>
</dbReference>